<protein>
    <submittedName>
        <fullName evidence="2">Uncharacterized protein</fullName>
    </submittedName>
</protein>
<keyword evidence="1" id="KW-0812">Transmembrane</keyword>
<dbReference type="RefSeq" id="WP_250593663.1">
    <property type="nucleotide sequence ID" value="NZ_JAKRVY010000001.1"/>
</dbReference>
<keyword evidence="1" id="KW-1133">Transmembrane helix</keyword>
<name>A0AAE3K5W1_9EURY</name>
<reference evidence="2 3" key="1">
    <citation type="journal article" date="2022" name="Syst. Appl. Microbiol.">
        <title>Natronocalculus amylovorans gen. nov., sp. nov., and Natranaeroarchaeum aerophilus sp. nov., dominant culturable amylolytic natronoarchaea from hypersaline soda lakes in southwestern Siberia.</title>
        <authorList>
            <person name="Sorokin D.Y."/>
            <person name="Elcheninov A.G."/>
            <person name="Khizhniak T.V."/>
            <person name="Koenen M."/>
            <person name="Bale N.J."/>
            <person name="Damste J.S.S."/>
            <person name="Kublanov I.V."/>
        </authorList>
    </citation>
    <scope>NUCLEOTIDE SEQUENCE [LARGE SCALE GENOMIC DNA]</scope>
    <source>
        <strain evidence="2 3">AArc-St1-1</strain>
    </source>
</reference>
<accession>A0AAE3K5W1</accession>
<sequence>MSLLGRFVDWFGEQTMGVQVGTTTLLFAVLFVMGLYTLGILPAVILVAVLLEHWYRSDMDELEGWNE</sequence>
<dbReference type="EMBL" id="JAKRVY010000001">
    <property type="protein sequence ID" value="MCL9812129.1"/>
    <property type="molecule type" value="Genomic_DNA"/>
</dbReference>
<proteinExistence type="predicted"/>
<feature type="transmembrane region" description="Helical" evidence="1">
    <location>
        <begin position="25"/>
        <end position="51"/>
    </location>
</feature>
<dbReference type="AlphaFoldDB" id="A0AAE3K5W1"/>
<keyword evidence="1" id="KW-0472">Membrane</keyword>
<evidence type="ECO:0000313" key="2">
    <source>
        <dbReference type="EMBL" id="MCL9812129.1"/>
    </source>
</evidence>
<comment type="caution">
    <text evidence="2">The sequence shown here is derived from an EMBL/GenBank/DDBJ whole genome shotgun (WGS) entry which is preliminary data.</text>
</comment>
<evidence type="ECO:0000313" key="3">
    <source>
        <dbReference type="Proteomes" id="UP001202674"/>
    </source>
</evidence>
<evidence type="ECO:0000256" key="1">
    <source>
        <dbReference type="SAM" id="Phobius"/>
    </source>
</evidence>
<dbReference type="Proteomes" id="UP001202674">
    <property type="component" value="Unassembled WGS sequence"/>
</dbReference>
<keyword evidence="3" id="KW-1185">Reference proteome</keyword>
<gene>
    <name evidence="2" type="ORF">AArcSt11_00490</name>
</gene>
<organism evidence="2 3">
    <name type="scientific">Natranaeroarchaeum aerophilus</name>
    <dbReference type="NCBI Taxonomy" id="2917711"/>
    <lineage>
        <taxon>Archaea</taxon>
        <taxon>Methanobacteriati</taxon>
        <taxon>Methanobacteriota</taxon>
        <taxon>Stenosarchaea group</taxon>
        <taxon>Halobacteria</taxon>
        <taxon>Halobacteriales</taxon>
        <taxon>Natronoarchaeaceae</taxon>
        <taxon>Natranaeroarchaeum</taxon>
    </lineage>
</organism>